<dbReference type="AlphaFoldDB" id="A0A077Z6R9"/>
<dbReference type="STRING" id="36087.A0A077Z6R9"/>
<dbReference type="PROSITE" id="PS51406">
    <property type="entry name" value="FIBRINOGEN_C_2"/>
    <property type="match status" value="1"/>
</dbReference>
<protein>
    <submittedName>
        <fullName evidence="2">Ficolin 2</fullName>
    </submittedName>
</protein>
<gene>
    <name evidence="2" type="ORF">TTRE_0000264001</name>
</gene>
<keyword evidence="3" id="KW-1185">Reference proteome</keyword>
<dbReference type="Gene3D" id="3.90.215.10">
    <property type="entry name" value="Gamma Fibrinogen, chain A, domain 1"/>
    <property type="match status" value="1"/>
</dbReference>
<dbReference type="Proteomes" id="UP000030665">
    <property type="component" value="Unassembled WGS sequence"/>
</dbReference>
<dbReference type="PANTHER" id="PTHR19143:SF185">
    <property type="entry name" value="ANGIOPOIETIN-RELATED PROTEIN 5"/>
    <property type="match status" value="1"/>
</dbReference>
<evidence type="ECO:0000313" key="3">
    <source>
        <dbReference type="Proteomes" id="UP000030665"/>
    </source>
</evidence>
<evidence type="ECO:0000259" key="1">
    <source>
        <dbReference type="PROSITE" id="PS51406"/>
    </source>
</evidence>
<dbReference type="PANTHER" id="PTHR19143">
    <property type="entry name" value="FIBRINOGEN/TENASCIN/ANGIOPOEITIN"/>
    <property type="match status" value="1"/>
</dbReference>
<evidence type="ECO:0000313" key="2">
    <source>
        <dbReference type="EMBL" id="CDW54370.1"/>
    </source>
</evidence>
<reference evidence="2" key="2">
    <citation type="submission" date="2014-03" db="EMBL/GenBank/DDBJ databases">
        <title>The whipworm genome and dual-species transcriptomics of an intimate host-pathogen interaction.</title>
        <authorList>
            <person name="Foth B.J."/>
            <person name="Tsai I.J."/>
            <person name="Reid A.J."/>
            <person name="Bancroft A.J."/>
            <person name="Nichol S."/>
            <person name="Tracey A."/>
            <person name="Holroyd N."/>
            <person name="Cotton J.A."/>
            <person name="Stanley E.J."/>
            <person name="Zarowiecki M."/>
            <person name="Liu J.Z."/>
            <person name="Huckvale T."/>
            <person name="Cooper P.J."/>
            <person name="Grencis R.K."/>
            <person name="Berriman M."/>
        </authorList>
    </citation>
    <scope>NUCLEOTIDE SEQUENCE [LARGE SCALE GENOMIC DNA]</scope>
</reference>
<dbReference type="InterPro" id="IPR050373">
    <property type="entry name" value="Fibrinogen_C-term_domain"/>
</dbReference>
<dbReference type="InterPro" id="IPR014716">
    <property type="entry name" value="Fibrinogen_a/b/g_C_1"/>
</dbReference>
<dbReference type="SMART" id="SM00186">
    <property type="entry name" value="FBG"/>
    <property type="match status" value="1"/>
</dbReference>
<dbReference type="GO" id="GO:0005615">
    <property type="term" value="C:extracellular space"/>
    <property type="evidence" value="ECO:0007669"/>
    <property type="project" value="TreeGrafter"/>
</dbReference>
<dbReference type="Pfam" id="PF00147">
    <property type="entry name" value="Fibrinogen_C"/>
    <property type="match status" value="1"/>
</dbReference>
<dbReference type="SUPFAM" id="SSF56496">
    <property type="entry name" value="Fibrinogen C-terminal domain-like"/>
    <property type="match status" value="1"/>
</dbReference>
<dbReference type="EMBL" id="HG805893">
    <property type="protein sequence ID" value="CDW54370.1"/>
    <property type="molecule type" value="Genomic_DNA"/>
</dbReference>
<proteinExistence type="predicted"/>
<name>A0A077Z6R9_TRITR</name>
<reference evidence="2" key="1">
    <citation type="submission" date="2014-01" db="EMBL/GenBank/DDBJ databases">
        <authorList>
            <person name="Aslett M."/>
        </authorList>
    </citation>
    <scope>NUCLEOTIDE SEQUENCE</scope>
</reference>
<sequence>MRDCCDLQKAGAQVSVRGFHRVDVHCPEETNYLSNKVHCSRHVYCDFETDGGGWTVGNEKRKLIVIGARTGTLQVIQQRRDGSMDFRQNWNSYKMGFGNDQEFWIGNEYLHQISLYRLRNAGLQLRIELIDADGQLHVDEWIGFYVSPEKFNYLLLLGIYRGTSKVDNLLRNRGRPFATYDRDQGVFANIKCAAYWQTAWWVHPRCLSEGDLNAPNYDQQLDDQEAVHIEGIFWRTKYGRVRVAASRMMVRPLSYR</sequence>
<feature type="domain" description="Fibrinogen C-terminal" evidence="1">
    <location>
        <begin position="1"/>
        <end position="254"/>
    </location>
</feature>
<dbReference type="InterPro" id="IPR002181">
    <property type="entry name" value="Fibrinogen_a/b/g_C_dom"/>
</dbReference>
<accession>A0A077Z6R9</accession>
<organism evidence="2 3">
    <name type="scientific">Trichuris trichiura</name>
    <name type="common">Whipworm</name>
    <name type="synonym">Trichocephalus trichiurus</name>
    <dbReference type="NCBI Taxonomy" id="36087"/>
    <lineage>
        <taxon>Eukaryota</taxon>
        <taxon>Metazoa</taxon>
        <taxon>Ecdysozoa</taxon>
        <taxon>Nematoda</taxon>
        <taxon>Enoplea</taxon>
        <taxon>Dorylaimia</taxon>
        <taxon>Trichinellida</taxon>
        <taxon>Trichuridae</taxon>
        <taxon>Trichuris</taxon>
    </lineage>
</organism>
<dbReference type="OrthoDB" id="7972392at2759"/>
<dbReference type="InterPro" id="IPR036056">
    <property type="entry name" value="Fibrinogen-like_C"/>
</dbReference>